<dbReference type="Gene3D" id="1.10.357.10">
    <property type="entry name" value="Tetracycline Repressor, domain 2"/>
    <property type="match status" value="1"/>
</dbReference>
<reference evidence="4 5" key="1">
    <citation type="submission" date="2019-06" db="EMBL/GenBank/DDBJ databases">
        <title>Sequencing the genomes of 1000 actinobacteria strains.</title>
        <authorList>
            <person name="Klenk H.-P."/>
        </authorList>
    </citation>
    <scope>NUCLEOTIDE SEQUENCE [LARGE SCALE GENOMIC DNA]</scope>
    <source>
        <strain evidence="4 5">DSM 45456</strain>
    </source>
</reference>
<feature type="domain" description="HTH tetR-type" evidence="3">
    <location>
        <begin position="16"/>
        <end position="76"/>
    </location>
</feature>
<dbReference type="EMBL" id="VFPP01000001">
    <property type="protein sequence ID" value="TQM78664.1"/>
    <property type="molecule type" value="Genomic_DNA"/>
</dbReference>
<dbReference type="InterPro" id="IPR009057">
    <property type="entry name" value="Homeodomain-like_sf"/>
</dbReference>
<name>A0A543J752_9PSEU</name>
<evidence type="ECO:0000256" key="1">
    <source>
        <dbReference type="ARBA" id="ARBA00023125"/>
    </source>
</evidence>
<comment type="caution">
    <text evidence="4">The sequence shown here is derived from an EMBL/GenBank/DDBJ whole genome shotgun (WGS) entry which is preliminary data.</text>
</comment>
<dbReference type="SUPFAM" id="SSF46689">
    <property type="entry name" value="Homeodomain-like"/>
    <property type="match status" value="1"/>
</dbReference>
<evidence type="ECO:0000256" key="2">
    <source>
        <dbReference type="PROSITE-ProRule" id="PRU00335"/>
    </source>
</evidence>
<dbReference type="Pfam" id="PF17929">
    <property type="entry name" value="TetR_C_34"/>
    <property type="match status" value="1"/>
</dbReference>
<keyword evidence="5" id="KW-1185">Reference proteome</keyword>
<gene>
    <name evidence="4" type="ORF">FHX81_0940</name>
</gene>
<dbReference type="Proteomes" id="UP000316628">
    <property type="component" value="Unassembled WGS sequence"/>
</dbReference>
<dbReference type="InterPro" id="IPR001647">
    <property type="entry name" value="HTH_TetR"/>
</dbReference>
<dbReference type="GO" id="GO:0003677">
    <property type="term" value="F:DNA binding"/>
    <property type="evidence" value="ECO:0007669"/>
    <property type="project" value="UniProtKB-UniRule"/>
</dbReference>
<evidence type="ECO:0000313" key="4">
    <source>
        <dbReference type="EMBL" id="TQM78664.1"/>
    </source>
</evidence>
<dbReference type="AlphaFoldDB" id="A0A543J752"/>
<sequence length="222" mass="24420">MGHVNFQRARTDEQRNERRRQILGAAAAMLAEMPVAELSLTALSRRVCLAKANVLRYFDSREAVLLELLEAQLAECVTELESAPAPDGSTRERADRLADLFAVSLAARPMLCDLVASQATVLERNISVETAIRHKRTIRESLRALVRLVRRHLPEFGDEDASALVETVMLTAVAAWPASRPPRALLAAYEADPSLAALRVDFADAVRRSGEVTAAGLLARRR</sequence>
<organism evidence="4 5">
    <name type="scientific">Saccharothrix saharensis</name>
    <dbReference type="NCBI Taxonomy" id="571190"/>
    <lineage>
        <taxon>Bacteria</taxon>
        <taxon>Bacillati</taxon>
        <taxon>Actinomycetota</taxon>
        <taxon>Actinomycetes</taxon>
        <taxon>Pseudonocardiales</taxon>
        <taxon>Pseudonocardiaceae</taxon>
        <taxon>Saccharothrix</taxon>
    </lineage>
</organism>
<evidence type="ECO:0000259" key="3">
    <source>
        <dbReference type="PROSITE" id="PS50977"/>
    </source>
</evidence>
<dbReference type="PROSITE" id="PS50977">
    <property type="entry name" value="HTH_TETR_2"/>
    <property type="match status" value="1"/>
</dbReference>
<keyword evidence="1 2" id="KW-0238">DNA-binding</keyword>
<evidence type="ECO:0000313" key="5">
    <source>
        <dbReference type="Proteomes" id="UP000316628"/>
    </source>
</evidence>
<dbReference type="InterPro" id="IPR041483">
    <property type="entry name" value="TetR_C_34"/>
</dbReference>
<feature type="DNA-binding region" description="H-T-H motif" evidence="2">
    <location>
        <begin position="39"/>
        <end position="58"/>
    </location>
</feature>
<proteinExistence type="predicted"/>
<protein>
    <submittedName>
        <fullName evidence="4">TetR family transcriptional regulator</fullName>
    </submittedName>
</protein>
<accession>A0A543J752</accession>